<comment type="caution">
    <text evidence="2">The sequence shown here is derived from an EMBL/GenBank/DDBJ whole genome shotgun (WGS) entry which is preliminary data.</text>
</comment>
<dbReference type="Proteomes" id="UP000652761">
    <property type="component" value="Unassembled WGS sequence"/>
</dbReference>
<organism evidence="2 3">
    <name type="scientific">Colocasia esculenta</name>
    <name type="common">Wild taro</name>
    <name type="synonym">Arum esculentum</name>
    <dbReference type="NCBI Taxonomy" id="4460"/>
    <lineage>
        <taxon>Eukaryota</taxon>
        <taxon>Viridiplantae</taxon>
        <taxon>Streptophyta</taxon>
        <taxon>Embryophyta</taxon>
        <taxon>Tracheophyta</taxon>
        <taxon>Spermatophyta</taxon>
        <taxon>Magnoliopsida</taxon>
        <taxon>Liliopsida</taxon>
        <taxon>Araceae</taxon>
        <taxon>Aroideae</taxon>
        <taxon>Colocasieae</taxon>
        <taxon>Colocasia</taxon>
    </lineage>
</organism>
<evidence type="ECO:0000313" key="2">
    <source>
        <dbReference type="EMBL" id="MQM21517.1"/>
    </source>
</evidence>
<dbReference type="EMBL" id="NMUH01011146">
    <property type="protein sequence ID" value="MQM21517.1"/>
    <property type="molecule type" value="Genomic_DNA"/>
</dbReference>
<reference evidence="2" key="1">
    <citation type="submission" date="2017-07" db="EMBL/GenBank/DDBJ databases">
        <title>Taro Niue Genome Assembly and Annotation.</title>
        <authorList>
            <person name="Atibalentja N."/>
            <person name="Keating K."/>
            <person name="Fields C.J."/>
        </authorList>
    </citation>
    <scope>NUCLEOTIDE SEQUENCE</scope>
    <source>
        <strain evidence="2">Niue_2</strain>
        <tissue evidence="2">Leaf</tissue>
    </source>
</reference>
<dbReference type="OrthoDB" id="1294469at2759"/>
<keyword evidence="3" id="KW-1185">Reference proteome</keyword>
<evidence type="ECO:0000256" key="1">
    <source>
        <dbReference type="SAM" id="MobiDB-lite"/>
    </source>
</evidence>
<gene>
    <name evidence="2" type="ORF">Taro_054560</name>
</gene>
<feature type="region of interest" description="Disordered" evidence="1">
    <location>
        <begin position="1"/>
        <end position="20"/>
    </location>
</feature>
<sequence>MFSEQMASGSGSHSGSRPRRQRITLQQNASTVSNPLSSAVASTVGSTSSIAGLVSSQAWGRGHGCWGPSRCVTNRRLETGQRWNVHVVGGIEVGDSGAQFNIADHNKTNWSHQSMPYRKGKKSHYQLKDDFERMIQLPAPSLDSESGSTPISAEEAFVSVMGKD</sequence>
<proteinExistence type="predicted"/>
<dbReference type="AlphaFoldDB" id="A0A843XRK1"/>
<name>A0A843XRK1_COLES</name>
<evidence type="ECO:0000313" key="3">
    <source>
        <dbReference type="Proteomes" id="UP000652761"/>
    </source>
</evidence>
<accession>A0A843XRK1</accession>
<protein>
    <submittedName>
        <fullName evidence="2">Uncharacterized protein</fullName>
    </submittedName>
</protein>